<dbReference type="InterPro" id="IPR013767">
    <property type="entry name" value="PAS_fold"/>
</dbReference>
<dbReference type="EC" id="2.7.7.65" evidence="1"/>
<sequence length="326" mass="37445">MIRNPQSKDTSAEEPIPQARLDALLWKLDFLETIINELPNPVFAKNSDARFCFFNKAYESFFSVRREDLLNRTVLELDYLSPEERWQYQKEDEEAIRSGGEVHYETSYQTDRGLCSSLYWAKGFVTTGFEQKGLVGVIVDISSLKRLEQELANRVKELEEVRQELRQLSLTDELTTLPNRRLFEMRLQEEVLIANRHNVTISLFMVDIDYFKNINDRFGHDAGDAILCDLAKILNRTCRESDTVARFGGDEFIGLLPLVCLHDARTLAERICKTVKDSCVQPDGRPLTVSIGIAEFQCGESGEQFKKRVDAALYRAKKNGRDQVSE</sequence>
<dbReference type="InterPro" id="IPR000014">
    <property type="entry name" value="PAS"/>
</dbReference>
<comment type="catalytic activity">
    <reaction evidence="2">
        <text>2 GTP = 3',3'-c-di-GMP + 2 diphosphate</text>
        <dbReference type="Rhea" id="RHEA:24898"/>
        <dbReference type="ChEBI" id="CHEBI:33019"/>
        <dbReference type="ChEBI" id="CHEBI:37565"/>
        <dbReference type="ChEBI" id="CHEBI:58805"/>
        <dbReference type="EC" id="2.7.7.65"/>
    </reaction>
</comment>
<dbReference type="PROSITE" id="PS50887">
    <property type="entry name" value="GGDEF"/>
    <property type="match status" value="1"/>
</dbReference>
<dbReference type="InterPro" id="IPR035965">
    <property type="entry name" value="PAS-like_dom_sf"/>
</dbReference>
<dbReference type="Gene3D" id="3.30.450.20">
    <property type="entry name" value="PAS domain"/>
    <property type="match status" value="1"/>
</dbReference>
<name>A0A212KE79_9BACT</name>
<dbReference type="NCBIfam" id="TIGR00254">
    <property type="entry name" value="GGDEF"/>
    <property type="match status" value="1"/>
</dbReference>
<dbReference type="SUPFAM" id="SSF55785">
    <property type="entry name" value="PYP-like sensor domain (PAS domain)"/>
    <property type="match status" value="1"/>
</dbReference>
<dbReference type="GO" id="GO:1902201">
    <property type="term" value="P:negative regulation of bacterial-type flagellum-dependent cell motility"/>
    <property type="evidence" value="ECO:0007669"/>
    <property type="project" value="TreeGrafter"/>
</dbReference>
<dbReference type="InterPro" id="IPR029787">
    <property type="entry name" value="Nucleotide_cyclase"/>
</dbReference>
<dbReference type="Pfam" id="PF00989">
    <property type="entry name" value="PAS"/>
    <property type="match status" value="1"/>
</dbReference>
<dbReference type="AlphaFoldDB" id="A0A212KE79"/>
<dbReference type="GO" id="GO:0043709">
    <property type="term" value="P:cell adhesion involved in single-species biofilm formation"/>
    <property type="evidence" value="ECO:0007669"/>
    <property type="project" value="TreeGrafter"/>
</dbReference>
<evidence type="ECO:0000259" key="5">
    <source>
        <dbReference type="PROSITE" id="PS50887"/>
    </source>
</evidence>
<dbReference type="CDD" id="cd00130">
    <property type="entry name" value="PAS"/>
    <property type="match status" value="1"/>
</dbReference>
<feature type="domain" description="GGDEF" evidence="5">
    <location>
        <begin position="199"/>
        <end position="326"/>
    </location>
</feature>
<accession>A0A212KE79</accession>
<dbReference type="PROSITE" id="PS50112">
    <property type="entry name" value="PAS"/>
    <property type="match status" value="1"/>
</dbReference>
<feature type="domain" description="PAS" evidence="4">
    <location>
        <begin position="27"/>
        <end position="99"/>
    </location>
</feature>
<evidence type="ECO:0000259" key="4">
    <source>
        <dbReference type="PROSITE" id="PS50112"/>
    </source>
</evidence>
<evidence type="ECO:0000256" key="3">
    <source>
        <dbReference type="SAM" id="Coils"/>
    </source>
</evidence>
<dbReference type="GO" id="GO:0006355">
    <property type="term" value="P:regulation of DNA-templated transcription"/>
    <property type="evidence" value="ECO:0007669"/>
    <property type="project" value="InterPro"/>
</dbReference>
<dbReference type="Gene3D" id="3.30.70.270">
    <property type="match status" value="1"/>
</dbReference>
<dbReference type="NCBIfam" id="TIGR00229">
    <property type="entry name" value="sensory_box"/>
    <property type="match status" value="1"/>
</dbReference>
<evidence type="ECO:0000256" key="1">
    <source>
        <dbReference type="ARBA" id="ARBA00012528"/>
    </source>
</evidence>
<proteinExistence type="predicted"/>
<dbReference type="GO" id="GO:0005886">
    <property type="term" value="C:plasma membrane"/>
    <property type="evidence" value="ECO:0007669"/>
    <property type="project" value="TreeGrafter"/>
</dbReference>
<dbReference type="FunFam" id="3.30.70.270:FF:000001">
    <property type="entry name" value="Diguanylate cyclase domain protein"/>
    <property type="match status" value="1"/>
</dbReference>
<feature type="coiled-coil region" evidence="3">
    <location>
        <begin position="141"/>
        <end position="171"/>
    </location>
</feature>
<dbReference type="EMBL" id="FLUP01000001">
    <property type="protein sequence ID" value="SBW10016.1"/>
    <property type="molecule type" value="Genomic_DNA"/>
</dbReference>
<evidence type="ECO:0000256" key="2">
    <source>
        <dbReference type="ARBA" id="ARBA00034247"/>
    </source>
</evidence>
<evidence type="ECO:0000313" key="6">
    <source>
        <dbReference type="EMBL" id="SBW10016.1"/>
    </source>
</evidence>
<dbReference type="InterPro" id="IPR050469">
    <property type="entry name" value="Diguanylate_Cyclase"/>
</dbReference>
<keyword evidence="3" id="KW-0175">Coiled coil</keyword>
<dbReference type="CDD" id="cd01949">
    <property type="entry name" value="GGDEF"/>
    <property type="match status" value="1"/>
</dbReference>
<dbReference type="SMART" id="SM00091">
    <property type="entry name" value="PAS"/>
    <property type="match status" value="1"/>
</dbReference>
<dbReference type="SUPFAM" id="SSF55073">
    <property type="entry name" value="Nucleotide cyclase"/>
    <property type="match status" value="1"/>
</dbReference>
<dbReference type="SMART" id="SM00267">
    <property type="entry name" value="GGDEF"/>
    <property type="match status" value="1"/>
</dbReference>
<dbReference type="GO" id="GO:0052621">
    <property type="term" value="F:diguanylate cyclase activity"/>
    <property type="evidence" value="ECO:0007669"/>
    <property type="project" value="UniProtKB-EC"/>
</dbReference>
<dbReference type="Pfam" id="PF00990">
    <property type="entry name" value="GGDEF"/>
    <property type="match status" value="1"/>
</dbReference>
<gene>
    <name evidence="6" type="ORF">KM92DES2_12859</name>
</gene>
<reference evidence="6" key="1">
    <citation type="submission" date="2016-04" db="EMBL/GenBank/DDBJ databases">
        <authorList>
            <person name="Evans L.H."/>
            <person name="Alamgir A."/>
            <person name="Owens N."/>
            <person name="Weber N.D."/>
            <person name="Virtaneva K."/>
            <person name="Barbian K."/>
            <person name="Babar A."/>
            <person name="Rosenke K."/>
        </authorList>
    </citation>
    <scope>NUCLEOTIDE SEQUENCE</scope>
    <source>
        <strain evidence="6">92-2</strain>
    </source>
</reference>
<dbReference type="InterPro" id="IPR000160">
    <property type="entry name" value="GGDEF_dom"/>
</dbReference>
<dbReference type="PANTHER" id="PTHR45138:SF9">
    <property type="entry name" value="DIGUANYLATE CYCLASE DGCM-RELATED"/>
    <property type="match status" value="1"/>
</dbReference>
<dbReference type="InterPro" id="IPR043128">
    <property type="entry name" value="Rev_trsase/Diguanyl_cyclase"/>
</dbReference>
<protein>
    <recommendedName>
        <fullName evidence="1">diguanylate cyclase</fullName>
        <ecNumber evidence="1">2.7.7.65</ecNumber>
    </recommendedName>
</protein>
<dbReference type="PANTHER" id="PTHR45138">
    <property type="entry name" value="REGULATORY COMPONENTS OF SENSORY TRANSDUCTION SYSTEM"/>
    <property type="match status" value="1"/>
</dbReference>
<organism evidence="6">
    <name type="scientific">uncultured Desulfovibrio sp</name>
    <dbReference type="NCBI Taxonomy" id="167968"/>
    <lineage>
        <taxon>Bacteria</taxon>
        <taxon>Pseudomonadati</taxon>
        <taxon>Thermodesulfobacteriota</taxon>
        <taxon>Desulfovibrionia</taxon>
        <taxon>Desulfovibrionales</taxon>
        <taxon>Desulfovibrionaceae</taxon>
        <taxon>Desulfovibrio</taxon>
        <taxon>environmental samples</taxon>
    </lineage>
</organism>